<dbReference type="InterPro" id="IPR032310">
    <property type="entry name" value="NLS_NINJA_AFP-like"/>
</dbReference>
<feature type="compositionally biased region" description="Polar residues" evidence="5">
    <location>
        <begin position="253"/>
        <end position="266"/>
    </location>
</feature>
<evidence type="ECO:0000256" key="1">
    <source>
        <dbReference type="ARBA" id="ARBA00004123"/>
    </source>
</evidence>
<feature type="region of interest" description="Disordered" evidence="5">
    <location>
        <begin position="207"/>
        <end position="270"/>
    </location>
</feature>
<dbReference type="InterPro" id="IPR031307">
    <property type="entry name" value="Ninja_fam"/>
</dbReference>
<accession>A0AAE1MFT0</accession>
<comment type="subcellular location">
    <subcellularLocation>
        <location evidence="1 4">Nucleus</location>
    </subcellularLocation>
</comment>
<evidence type="ECO:0000259" key="7">
    <source>
        <dbReference type="Pfam" id="PF16135"/>
    </source>
</evidence>
<dbReference type="Proteomes" id="UP001293593">
    <property type="component" value="Unassembled WGS sequence"/>
</dbReference>
<comment type="function">
    <text evidence="4">Acts as a negative regulator of abscisic acid (ABA) response.</text>
</comment>
<evidence type="ECO:0000313" key="8">
    <source>
        <dbReference type="EMBL" id="KAK4263590.1"/>
    </source>
</evidence>
<keyword evidence="3 4" id="KW-0539">Nucleus</keyword>
<dbReference type="InterPro" id="IPR032308">
    <property type="entry name" value="TDBD"/>
</dbReference>
<name>A0AAE1MFT0_9FABA</name>
<feature type="compositionally biased region" description="Low complexity" evidence="5">
    <location>
        <begin position="210"/>
        <end position="227"/>
    </location>
</feature>
<dbReference type="EMBL" id="JAWXYG010000009">
    <property type="protein sequence ID" value="KAK4263590.1"/>
    <property type="molecule type" value="Genomic_DNA"/>
</dbReference>
<evidence type="ECO:0000256" key="3">
    <source>
        <dbReference type="ARBA" id="ARBA00023242"/>
    </source>
</evidence>
<proteinExistence type="inferred from homology"/>
<sequence length="378" mass="40997">MGEANEGRRSKAMENISLQMDKYPRDLLQRFMACSSDNNTQQTLYSEVREESEEIELSLGLSLGGRFGVDKNAKKLMRSSSIVGIMPLVREDSDSNTPSPAPARAYPTTLMRTSSLPTETEEQWRKRKELQTLRRMEAKRRRSEKQRNSKMERDGGSGGAEEGVSGATVSPRPFGLPSGVASSACNARQVQVVLGDVLAKGKVGFQGYAQPSSQGSADSQGGSCSSGMSEMDSKPFQGSNSCGEARSLAGGNNPLQEQSKQDSAGSSWAKANDNVIRTSRAEADHPSKKLDSSLNRGREVGINSMEDMPCVFAKGDGPNGRRIEGILYRYGKGEEVRIMCVCHGMFLSPAEFVKHAGCGDVSHPLRHIVVNPVHTPFL</sequence>
<feature type="domain" description="Ethylene-responsive binding factor-associated repression" evidence="6">
    <location>
        <begin position="50"/>
        <end position="84"/>
    </location>
</feature>
<dbReference type="PANTHER" id="PTHR31413">
    <property type="entry name" value="AFP HOMOLOG 2"/>
    <property type="match status" value="1"/>
</dbReference>
<gene>
    <name evidence="8" type="ORF">QN277_028981</name>
</gene>
<dbReference type="GO" id="GO:0007165">
    <property type="term" value="P:signal transduction"/>
    <property type="evidence" value="ECO:0007669"/>
    <property type="project" value="InterPro"/>
</dbReference>
<dbReference type="AlphaFoldDB" id="A0AAE1MFT0"/>
<dbReference type="InterPro" id="IPR012463">
    <property type="entry name" value="Ninja_motif"/>
</dbReference>
<dbReference type="GO" id="GO:0045892">
    <property type="term" value="P:negative regulation of DNA-templated transcription"/>
    <property type="evidence" value="ECO:0007669"/>
    <property type="project" value="TreeGrafter"/>
</dbReference>
<dbReference type="Pfam" id="PF16135">
    <property type="entry name" value="TDBD"/>
    <property type="match status" value="1"/>
</dbReference>
<dbReference type="PANTHER" id="PTHR31413:SF46">
    <property type="entry name" value="NINJA-FAMILY PROTEIN AFP1"/>
    <property type="match status" value="1"/>
</dbReference>
<comment type="similarity">
    <text evidence="2 4">Belongs to the Ninja family.</text>
</comment>
<feature type="domain" description="Tify" evidence="7">
    <location>
        <begin position="337"/>
        <end position="369"/>
    </location>
</feature>
<feature type="region of interest" description="Disordered" evidence="5">
    <location>
        <begin position="91"/>
        <end position="171"/>
    </location>
</feature>
<dbReference type="Pfam" id="PF07897">
    <property type="entry name" value="EAR"/>
    <property type="match status" value="1"/>
</dbReference>
<evidence type="ECO:0000256" key="2">
    <source>
        <dbReference type="ARBA" id="ARBA00006081"/>
    </source>
</evidence>
<evidence type="ECO:0000256" key="4">
    <source>
        <dbReference type="RuleBase" id="RU369029"/>
    </source>
</evidence>
<organism evidence="8 9">
    <name type="scientific">Acacia crassicarpa</name>
    <name type="common">northern wattle</name>
    <dbReference type="NCBI Taxonomy" id="499986"/>
    <lineage>
        <taxon>Eukaryota</taxon>
        <taxon>Viridiplantae</taxon>
        <taxon>Streptophyta</taxon>
        <taxon>Embryophyta</taxon>
        <taxon>Tracheophyta</taxon>
        <taxon>Spermatophyta</taxon>
        <taxon>Magnoliopsida</taxon>
        <taxon>eudicotyledons</taxon>
        <taxon>Gunneridae</taxon>
        <taxon>Pentapetalae</taxon>
        <taxon>rosids</taxon>
        <taxon>fabids</taxon>
        <taxon>Fabales</taxon>
        <taxon>Fabaceae</taxon>
        <taxon>Caesalpinioideae</taxon>
        <taxon>mimosoid clade</taxon>
        <taxon>Acacieae</taxon>
        <taxon>Acacia</taxon>
    </lineage>
</organism>
<comment type="caution">
    <text evidence="8">The sequence shown here is derived from an EMBL/GenBank/DDBJ whole genome shotgun (WGS) entry which is preliminary data.</text>
</comment>
<protein>
    <recommendedName>
        <fullName evidence="4">Ninja-family protein</fullName>
    </recommendedName>
    <alternativeName>
        <fullName evidence="4">ABI-binding protein</fullName>
    </alternativeName>
</protein>
<dbReference type="Pfam" id="PF16136">
    <property type="entry name" value="NLS_NINJA_AFP"/>
    <property type="match status" value="1"/>
</dbReference>
<feature type="compositionally biased region" description="Basic and acidic residues" evidence="5">
    <location>
        <begin position="145"/>
        <end position="155"/>
    </location>
</feature>
<evidence type="ECO:0000256" key="5">
    <source>
        <dbReference type="SAM" id="MobiDB-lite"/>
    </source>
</evidence>
<dbReference type="GO" id="GO:0009737">
    <property type="term" value="P:response to abscisic acid"/>
    <property type="evidence" value="ECO:0007669"/>
    <property type="project" value="TreeGrafter"/>
</dbReference>
<reference evidence="8" key="1">
    <citation type="submission" date="2023-10" db="EMBL/GenBank/DDBJ databases">
        <title>Chromosome-level genome of the transformable northern wattle, Acacia crassicarpa.</title>
        <authorList>
            <person name="Massaro I."/>
            <person name="Sinha N.R."/>
            <person name="Poethig S."/>
            <person name="Leichty A.R."/>
        </authorList>
    </citation>
    <scope>NUCLEOTIDE SEQUENCE</scope>
    <source>
        <strain evidence="8">Acra3RX</strain>
        <tissue evidence="8">Leaf</tissue>
    </source>
</reference>
<evidence type="ECO:0000313" key="9">
    <source>
        <dbReference type="Proteomes" id="UP001293593"/>
    </source>
</evidence>
<evidence type="ECO:0000259" key="6">
    <source>
        <dbReference type="Pfam" id="PF07897"/>
    </source>
</evidence>
<dbReference type="GO" id="GO:0005634">
    <property type="term" value="C:nucleus"/>
    <property type="evidence" value="ECO:0007669"/>
    <property type="project" value="UniProtKB-SubCell"/>
</dbReference>
<keyword evidence="9" id="KW-1185">Reference proteome</keyword>